<dbReference type="STRING" id="65489.A0A0D3G6G3"/>
<proteinExistence type="predicted"/>
<dbReference type="Gramene" id="OBART05G12910.2">
    <property type="protein sequence ID" value="OBART05G12910.2"/>
    <property type="gene ID" value="OBART05G12910"/>
</dbReference>
<sequence>MTRHRVHDLRLPNPSRLLALRPRLPSPRLPLAPISILLAEVAPASFCSRRIRSPVSILIHPIRPRPRISSPRPPLAPIPILRAEVAPGVLLLASTASSLAGEHPSLPTPHQVFCVIPQKVWGFNRNRTEQKKQAAADVLFHYSQFVMVCIGEGVRPTDLRLHLMKEVSGMATSLTKEPQQAAASPDSSEPSSSGTTK</sequence>
<dbReference type="HOGENOM" id="CLU_1565306_0_0_1"/>
<reference evidence="2" key="2">
    <citation type="submission" date="2015-03" db="UniProtKB">
        <authorList>
            <consortium name="EnsemblPlants"/>
        </authorList>
    </citation>
    <scope>IDENTIFICATION</scope>
</reference>
<dbReference type="Proteomes" id="UP000026960">
    <property type="component" value="Chromosome 5"/>
</dbReference>
<accession>A0A0D3G6G3</accession>
<dbReference type="PaxDb" id="65489-OBART05G12910.2"/>
<feature type="compositionally biased region" description="Low complexity" evidence="1">
    <location>
        <begin position="177"/>
        <end position="197"/>
    </location>
</feature>
<dbReference type="EnsemblPlants" id="OBART05G12910.2">
    <property type="protein sequence ID" value="OBART05G12910.2"/>
    <property type="gene ID" value="OBART05G12910"/>
</dbReference>
<dbReference type="PANTHER" id="PTHR48210:SF1">
    <property type="entry name" value="OS05G0352800 PROTEIN"/>
    <property type="match status" value="1"/>
</dbReference>
<dbReference type="PANTHER" id="PTHR48210">
    <property type="entry name" value="OS05G0352800 PROTEIN"/>
    <property type="match status" value="1"/>
</dbReference>
<keyword evidence="3" id="KW-1185">Reference proteome</keyword>
<dbReference type="eggNOG" id="ENOG502S60T">
    <property type="taxonomic scope" value="Eukaryota"/>
</dbReference>
<dbReference type="AlphaFoldDB" id="A0A0D3G6G3"/>
<protein>
    <submittedName>
        <fullName evidence="2">Uncharacterized protein</fullName>
    </submittedName>
</protein>
<organism evidence="2">
    <name type="scientific">Oryza barthii</name>
    <dbReference type="NCBI Taxonomy" id="65489"/>
    <lineage>
        <taxon>Eukaryota</taxon>
        <taxon>Viridiplantae</taxon>
        <taxon>Streptophyta</taxon>
        <taxon>Embryophyta</taxon>
        <taxon>Tracheophyta</taxon>
        <taxon>Spermatophyta</taxon>
        <taxon>Magnoliopsida</taxon>
        <taxon>Liliopsida</taxon>
        <taxon>Poales</taxon>
        <taxon>Poaceae</taxon>
        <taxon>BOP clade</taxon>
        <taxon>Oryzoideae</taxon>
        <taxon>Oryzeae</taxon>
        <taxon>Oryzinae</taxon>
        <taxon>Oryza</taxon>
    </lineage>
</organism>
<evidence type="ECO:0000313" key="3">
    <source>
        <dbReference type="Proteomes" id="UP000026960"/>
    </source>
</evidence>
<evidence type="ECO:0000256" key="1">
    <source>
        <dbReference type="SAM" id="MobiDB-lite"/>
    </source>
</evidence>
<evidence type="ECO:0000313" key="2">
    <source>
        <dbReference type="EnsemblPlants" id="OBART05G12910.2"/>
    </source>
</evidence>
<name>A0A0D3G6G3_9ORYZ</name>
<reference evidence="2" key="1">
    <citation type="journal article" date="2009" name="Rice">
        <title>De Novo Next Generation Sequencing of Plant Genomes.</title>
        <authorList>
            <person name="Rounsley S."/>
            <person name="Marri P.R."/>
            <person name="Yu Y."/>
            <person name="He R."/>
            <person name="Sisneros N."/>
            <person name="Goicoechea J.L."/>
            <person name="Lee S.J."/>
            <person name="Angelova A."/>
            <person name="Kudrna D."/>
            <person name="Luo M."/>
            <person name="Affourtit J."/>
            <person name="Desany B."/>
            <person name="Knight J."/>
            <person name="Niazi F."/>
            <person name="Egholm M."/>
            <person name="Wing R.A."/>
        </authorList>
    </citation>
    <scope>NUCLEOTIDE SEQUENCE [LARGE SCALE GENOMIC DNA]</scope>
    <source>
        <strain evidence="2">cv. IRGC 105608</strain>
    </source>
</reference>
<feature type="region of interest" description="Disordered" evidence="1">
    <location>
        <begin position="172"/>
        <end position="197"/>
    </location>
</feature>